<dbReference type="InterPro" id="IPR009057">
    <property type="entry name" value="Homeodomain-like_sf"/>
</dbReference>
<comment type="caution">
    <text evidence="3">The sequence shown here is derived from an EMBL/GenBank/DDBJ whole genome shotgun (WGS) entry which is preliminary data.</text>
</comment>
<dbReference type="Proteomes" id="UP001501752">
    <property type="component" value="Unassembled WGS sequence"/>
</dbReference>
<dbReference type="Gene3D" id="1.10.357.10">
    <property type="entry name" value="Tetracycline Repressor, domain 2"/>
    <property type="match status" value="1"/>
</dbReference>
<keyword evidence="1" id="KW-0238">DNA-binding</keyword>
<organism evidence="3 4">
    <name type="scientific">Kitasatospora terrestris</name>
    <dbReference type="NCBI Taxonomy" id="258051"/>
    <lineage>
        <taxon>Bacteria</taxon>
        <taxon>Bacillati</taxon>
        <taxon>Actinomycetota</taxon>
        <taxon>Actinomycetes</taxon>
        <taxon>Kitasatosporales</taxon>
        <taxon>Streptomycetaceae</taxon>
        <taxon>Kitasatospora</taxon>
    </lineage>
</organism>
<evidence type="ECO:0000313" key="3">
    <source>
        <dbReference type="EMBL" id="GAA4882838.1"/>
    </source>
</evidence>
<gene>
    <name evidence="3" type="ORF">GCM10023235_74170</name>
</gene>
<evidence type="ECO:0000256" key="1">
    <source>
        <dbReference type="ARBA" id="ARBA00023125"/>
    </source>
</evidence>
<proteinExistence type="predicted"/>
<dbReference type="InterPro" id="IPR001647">
    <property type="entry name" value="HTH_TetR"/>
</dbReference>
<dbReference type="Pfam" id="PF00440">
    <property type="entry name" value="TetR_N"/>
    <property type="match status" value="1"/>
</dbReference>
<name>A0ABP9EN96_9ACTN</name>
<keyword evidence="4" id="KW-1185">Reference proteome</keyword>
<reference evidence="4" key="1">
    <citation type="journal article" date="2019" name="Int. J. Syst. Evol. Microbiol.">
        <title>The Global Catalogue of Microorganisms (GCM) 10K type strain sequencing project: providing services to taxonomists for standard genome sequencing and annotation.</title>
        <authorList>
            <consortium name="The Broad Institute Genomics Platform"/>
            <consortium name="The Broad Institute Genome Sequencing Center for Infectious Disease"/>
            <person name="Wu L."/>
            <person name="Ma J."/>
        </authorList>
    </citation>
    <scope>NUCLEOTIDE SEQUENCE [LARGE SCALE GENOMIC DNA]</scope>
    <source>
        <strain evidence="4">JCM 13006</strain>
    </source>
</reference>
<dbReference type="RefSeq" id="WP_345701315.1">
    <property type="nucleotide sequence ID" value="NZ_BAABIS010000001.1"/>
</dbReference>
<dbReference type="SUPFAM" id="SSF46689">
    <property type="entry name" value="Homeodomain-like"/>
    <property type="match status" value="1"/>
</dbReference>
<evidence type="ECO:0000313" key="4">
    <source>
        <dbReference type="Proteomes" id="UP001501752"/>
    </source>
</evidence>
<protein>
    <recommendedName>
        <fullName evidence="2">HTH tetR-type domain-containing protein</fullName>
    </recommendedName>
</protein>
<feature type="domain" description="HTH tetR-type" evidence="2">
    <location>
        <begin position="125"/>
        <end position="172"/>
    </location>
</feature>
<accession>A0ABP9EN96</accession>
<dbReference type="EMBL" id="BAABIS010000001">
    <property type="protein sequence ID" value="GAA4882838.1"/>
    <property type="molecule type" value="Genomic_DNA"/>
</dbReference>
<sequence length="327" mass="34140">MAAHALRAEWLKTTTLRSAWAAPAAGVPLSILVSAVTCAPIGVLGHEYSSGTIGASQTAARGVVAAALHPALPAVLALWAAAPAALAGCTPTRGPIVILDINNGDYYSSAMPRTSAGGSTTRDRLLRAGAHQFAAKGVHGAQLRDVVKLAGQSNPSAVQYHFGSRDGLLDAVLRERQERTDRALAERMPQPEGRALGELVAAIVDAEATELRTGRGRDGLRIAAQVGHRSGLRAREPHPHLADSGRQRLITELEVSLADLPGPVRLERIDLALTLVGTALAERARQLASDEEPLTDEALFLADLAAMAEAMLTAPVPRTAPATAGRP</sequence>
<evidence type="ECO:0000259" key="2">
    <source>
        <dbReference type="Pfam" id="PF00440"/>
    </source>
</evidence>